<dbReference type="RefSeq" id="WP_344449655.1">
    <property type="nucleotide sequence ID" value="NZ_BAAATZ010000006.1"/>
</dbReference>
<dbReference type="PROSITE" id="PS51257">
    <property type="entry name" value="PROKAR_LIPOPROTEIN"/>
    <property type="match status" value="1"/>
</dbReference>
<gene>
    <name evidence="2" type="ORF">GCM10010439_16760</name>
</gene>
<dbReference type="EMBL" id="BAAATZ010000006">
    <property type="protein sequence ID" value="GAA2722903.1"/>
    <property type="molecule type" value="Genomic_DNA"/>
</dbReference>
<name>A0ABN3U1I1_9ACTN</name>
<comment type="caution">
    <text evidence="2">The sequence shown here is derived from an EMBL/GenBank/DDBJ whole genome shotgun (WGS) entry which is preliminary data.</text>
</comment>
<sequence>MARPIPRLALSTVLAASACLSVAAPAQAAARPCVVGEWKLAGLASKTIGYVEFQSQSKGLKGTRLTVTKSSLSYDFTRSKKLVTTGVDSGKPIEEWSKYDKRLKVKAAFKGGGKGRLSLKTKTASGKATLTRSNAPGRRVGLAGLIRKKTWDPIVLKQASYTCTAETLTFRLSKSWYSGEYQFHSTVRYTRL</sequence>
<proteinExistence type="predicted"/>
<evidence type="ECO:0000256" key="1">
    <source>
        <dbReference type="SAM" id="SignalP"/>
    </source>
</evidence>
<dbReference type="Proteomes" id="UP001501842">
    <property type="component" value="Unassembled WGS sequence"/>
</dbReference>
<evidence type="ECO:0000313" key="3">
    <source>
        <dbReference type="Proteomes" id="UP001501842"/>
    </source>
</evidence>
<evidence type="ECO:0000313" key="2">
    <source>
        <dbReference type="EMBL" id="GAA2722903.1"/>
    </source>
</evidence>
<keyword evidence="3" id="KW-1185">Reference proteome</keyword>
<keyword evidence="1" id="KW-0732">Signal</keyword>
<reference evidence="2 3" key="1">
    <citation type="journal article" date="2019" name="Int. J. Syst. Evol. Microbiol.">
        <title>The Global Catalogue of Microorganisms (GCM) 10K type strain sequencing project: providing services to taxonomists for standard genome sequencing and annotation.</title>
        <authorList>
            <consortium name="The Broad Institute Genomics Platform"/>
            <consortium name="The Broad Institute Genome Sequencing Center for Infectious Disease"/>
            <person name="Wu L."/>
            <person name="Ma J."/>
        </authorList>
    </citation>
    <scope>NUCLEOTIDE SEQUENCE [LARGE SCALE GENOMIC DNA]</scope>
    <source>
        <strain evidence="2 3">JCM 8201</strain>
    </source>
</reference>
<organism evidence="2 3">
    <name type="scientific">Actinocorallia aurantiaca</name>
    <dbReference type="NCBI Taxonomy" id="46204"/>
    <lineage>
        <taxon>Bacteria</taxon>
        <taxon>Bacillati</taxon>
        <taxon>Actinomycetota</taxon>
        <taxon>Actinomycetes</taxon>
        <taxon>Streptosporangiales</taxon>
        <taxon>Thermomonosporaceae</taxon>
        <taxon>Actinocorallia</taxon>
    </lineage>
</organism>
<feature type="signal peptide" evidence="1">
    <location>
        <begin position="1"/>
        <end position="28"/>
    </location>
</feature>
<protein>
    <submittedName>
        <fullName evidence="2">Uncharacterized protein</fullName>
    </submittedName>
</protein>
<accession>A0ABN3U1I1</accession>
<feature type="chain" id="PRO_5045827003" evidence="1">
    <location>
        <begin position="29"/>
        <end position="192"/>
    </location>
</feature>